<keyword evidence="5" id="KW-0677">Repeat</keyword>
<dbReference type="AlphaFoldDB" id="L0AWD3"/>
<feature type="transmembrane region" description="Helical" evidence="12">
    <location>
        <begin position="278"/>
        <end position="296"/>
    </location>
</feature>
<keyword evidence="3 11" id="KW-0813">Transport</keyword>
<comment type="subcellular location">
    <subcellularLocation>
        <location evidence="1">Mitochondrion inner membrane</location>
        <topology evidence="1">Multi-pass membrane protein</topology>
    </subcellularLocation>
</comment>
<dbReference type="eggNOG" id="KOG0759">
    <property type="taxonomic scope" value="Eukaryota"/>
</dbReference>
<dbReference type="InterPro" id="IPR050391">
    <property type="entry name" value="Mito_Metabolite_Transporter"/>
</dbReference>
<dbReference type="InterPro" id="IPR023395">
    <property type="entry name" value="MCP_dom_sf"/>
</dbReference>
<dbReference type="STRING" id="1537102.L0AWD3"/>
<evidence type="ECO:0000256" key="4">
    <source>
        <dbReference type="ARBA" id="ARBA00022692"/>
    </source>
</evidence>
<evidence type="ECO:0000256" key="9">
    <source>
        <dbReference type="ARBA" id="ARBA00023136"/>
    </source>
</evidence>
<evidence type="ECO:0000313" key="13">
    <source>
        <dbReference type="EMBL" id="AFZ79341.1"/>
    </source>
</evidence>
<gene>
    <name evidence="13" type="ORF">BEWA_021890</name>
</gene>
<evidence type="ECO:0000256" key="7">
    <source>
        <dbReference type="ARBA" id="ARBA00022989"/>
    </source>
</evidence>
<dbReference type="Pfam" id="PF00153">
    <property type="entry name" value="Mito_carr"/>
    <property type="match status" value="3"/>
</dbReference>
<feature type="repeat" description="Solcar" evidence="10">
    <location>
        <begin position="21"/>
        <end position="104"/>
    </location>
</feature>
<evidence type="ECO:0000256" key="3">
    <source>
        <dbReference type="ARBA" id="ARBA00022448"/>
    </source>
</evidence>
<dbReference type="RefSeq" id="XP_004829007.1">
    <property type="nucleotide sequence ID" value="XM_004828950.1"/>
</dbReference>
<evidence type="ECO:0000256" key="2">
    <source>
        <dbReference type="ARBA" id="ARBA00006375"/>
    </source>
</evidence>
<feature type="transmembrane region" description="Helical" evidence="12">
    <location>
        <begin position="16"/>
        <end position="37"/>
    </location>
</feature>
<evidence type="ECO:0000256" key="8">
    <source>
        <dbReference type="ARBA" id="ARBA00023128"/>
    </source>
</evidence>
<dbReference type="FunFam" id="1.50.40.10:FF:000009">
    <property type="entry name" value="Mitochondrial 2-oxoglutarate/malate carrier protein"/>
    <property type="match status" value="1"/>
</dbReference>
<dbReference type="SUPFAM" id="SSF103506">
    <property type="entry name" value="Mitochondrial carrier"/>
    <property type="match status" value="1"/>
</dbReference>
<dbReference type="InterPro" id="IPR018108">
    <property type="entry name" value="MCP_transmembrane"/>
</dbReference>
<keyword evidence="9 10" id="KW-0472">Membrane</keyword>
<evidence type="ECO:0000256" key="1">
    <source>
        <dbReference type="ARBA" id="ARBA00004448"/>
    </source>
</evidence>
<sequence length="304" mass="34057">MVEYNLSFVPPSMRSYVSPCVPFALSGISGCMATVCIQPIDMVKVRIQVHASHSQVAMSPIRVFSHILRNEGILSLYKGLDAACARQLLYTTTRLGLFRSASDHIKHKNNIKTIPFYQKCGLSMVCGAIGALVGNPADLALVRMQSDSMLPREDRKNYTSLPNTICRICKEEGVFRLWKGAFPTVVRAVSLNLGMLSSFDQSKEVLSKYMEEGVMHTCISSSIAAFFAVTFSLPFDFVKTCLQKQSKQGQAYRGIMDCITKNYAEGGIARFYASYTTYYMRVAPHVMLTLIMMDYLTRLLRKHD</sequence>
<dbReference type="KEGG" id="beq:BEWA_021890"/>
<dbReference type="PROSITE" id="PS50920">
    <property type="entry name" value="SOLCAR"/>
    <property type="match status" value="3"/>
</dbReference>
<organism evidence="13 14">
    <name type="scientific">Theileria equi strain WA</name>
    <dbReference type="NCBI Taxonomy" id="1537102"/>
    <lineage>
        <taxon>Eukaryota</taxon>
        <taxon>Sar</taxon>
        <taxon>Alveolata</taxon>
        <taxon>Apicomplexa</taxon>
        <taxon>Aconoidasida</taxon>
        <taxon>Piroplasmida</taxon>
        <taxon>Theileriidae</taxon>
        <taxon>Theileria</taxon>
    </lineage>
</organism>
<evidence type="ECO:0000256" key="12">
    <source>
        <dbReference type="SAM" id="Phobius"/>
    </source>
</evidence>
<keyword evidence="8" id="KW-0496">Mitochondrion</keyword>
<reference evidence="13 14" key="1">
    <citation type="journal article" date="2012" name="BMC Genomics">
        <title>Comparative genomic analysis and phylogenetic position of Theileria equi.</title>
        <authorList>
            <person name="Kappmeyer L.S."/>
            <person name="Thiagarajan M."/>
            <person name="Herndon D.R."/>
            <person name="Ramsay J.D."/>
            <person name="Caler E."/>
            <person name="Djikeng A."/>
            <person name="Gillespie J.J."/>
            <person name="Lau A.O."/>
            <person name="Roalson E.H."/>
            <person name="Silva J.C."/>
            <person name="Silva M.G."/>
            <person name="Suarez C.E."/>
            <person name="Ueti M.W."/>
            <person name="Nene V.M."/>
            <person name="Mealey R.H."/>
            <person name="Knowles D.P."/>
            <person name="Brayton K.A."/>
        </authorList>
    </citation>
    <scope>NUCLEOTIDE SEQUENCE [LARGE SCALE GENOMIC DNA]</scope>
    <source>
        <strain evidence="13 14">WA</strain>
    </source>
</reference>
<accession>L0AWD3</accession>
<keyword evidence="14" id="KW-1185">Reference proteome</keyword>
<feature type="transmembrane region" description="Helical" evidence="12">
    <location>
        <begin position="213"/>
        <end position="235"/>
    </location>
</feature>
<dbReference type="Gene3D" id="1.50.40.10">
    <property type="entry name" value="Mitochondrial carrier domain"/>
    <property type="match status" value="1"/>
</dbReference>
<name>L0AWD3_THEEQ</name>
<protein>
    <submittedName>
        <fullName evidence="13">Oxoglutarate/malate translocator protein, putative</fullName>
    </submittedName>
</protein>
<keyword evidence="7 12" id="KW-1133">Transmembrane helix</keyword>
<comment type="similarity">
    <text evidence="2 11">Belongs to the mitochondrial carrier (TC 2.A.29) family.</text>
</comment>
<dbReference type="PANTHER" id="PTHR45618">
    <property type="entry name" value="MITOCHONDRIAL DICARBOXYLATE CARRIER-RELATED"/>
    <property type="match status" value="1"/>
</dbReference>
<dbReference type="VEuPathDB" id="PiroplasmaDB:BEWA_021890"/>
<evidence type="ECO:0000256" key="10">
    <source>
        <dbReference type="PROSITE-ProRule" id="PRU00282"/>
    </source>
</evidence>
<dbReference type="GeneID" id="15803680"/>
<feature type="repeat" description="Solcar" evidence="10">
    <location>
        <begin position="212"/>
        <end position="299"/>
    </location>
</feature>
<evidence type="ECO:0000256" key="5">
    <source>
        <dbReference type="ARBA" id="ARBA00022737"/>
    </source>
</evidence>
<evidence type="ECO:0000313" key="14">
    <source>
        <dbReference type="Proteomes" id="UP000031512"/>
    </source>
</evidence>
<proteinExistence type="inferred from homology"/>
<dbReference type="Proteomes" id="UP000031512">
    <property type="component" value="Chromosome 1"/>
</dbReference>
<dbReference type="GO" id="GO:0005743">
    <property type="term" value="C:mitochondrial inner membrane"/>
    <property type="evidence" value="ECO:0007669"/>
    <property type="project" value="UniProtKB-SubCell"/>
</dbReference>
<evidence type="ECO:0000256" key="6">
    <source>
        <dbReference type="ARBA" id="ARBA00022792"/>
    </source>
</evidence>
<evidence type="ECO:0000256" key="11">
    <source>
        <dbReference type="RuleBase" id="RU000488"/>
    </source>
</evidence>
<feature type="repeat" description="Solcar" evidence="10">
    <location>
        <begin position="114"/>
        <end position="205"/>
    </location>
</feature>
<keyword evidence="6" id="KW-0999">Mitochondrion inner membrane</keyword>
<keyword evidence="4 10" id="KW-0812">Transmembrane</keyword>
<dbReference type="EMBL" id="CP001669">
    <property type="protein sequence ID" value="AFZ79341.1"/>
    <property type="molecule type" value="Genomic_DNA"/>
</dbReference>
<dbReference type="OrthoDB" id="756301at2759"/>